<dbReference type="PANTHER" id="PTHR34071">
    <property type="entry name" value="5-NITROIMIDAZOLE ANTIBIOTICS RESISTANCE PROTEIN, NIMA-FAMILY-RELATED PROTEIN-RELATED"/>
    <property type="match status" value="1"/>
</dbReference>
<dbReference type="Gene3D" id="2.30.110.10">
    <property type="entry name" value="Electron Transport, Fmn-binding Protein, Chain A"/>
    <property type="match status" value="1"/>
</dbReference>
<dbReference type="SUPFAM" id="SSF50475">
    <property type="entry name" value="FMN-binding split barrel"/>
    <property type="match status" value="1"/>
</dbReference>
<dbReference type="KEGG" id="chk:D4L85_05850"/>
<accession>A0A385SGX5</accession>
<dbReference type="Pfam" id="PF12900">
    <property type="entry name" value="Pyridox_ox_2"/>
    <property type="match status" value="1"/>
</dbReference>
<name>A0A385SGX5_9BACT</name>
<dbReference type="InterPro" id="IPR012349">
    <property type="entry name" value="Split_barrel_FMN-bd"/>
</dbReference>
<gene>
    <name evidence="1" type="ORF">D4L85_05850</name>
</gene>
<dbReference type="InterPro" id="IPR024747">
    <property type="entry name" value="Pyridox_Oxase-rel"/>
</dbReference>
<protein>
    <submittedName>
        <fullName evidence="1">Pyridoxamine 5'-phosphate oxidase family protein</fullName>
    </submittedName>
</protein>
<reference evidence="2" key="1">
    <citation type="submission" date="2018-09" db="EMBL/GenBank/DDBJ databases">
        <title>Chryseolinea sp. KIS68-18 isolated from soil.</title>
        <authorList>
            <person name="Weon H.-Y."/>
            <person name="Kwon S.-W."/>
            <person name="Lee S.A."/>
        </authorList>
    </citation>
    <scope>NUCLEOTIDE SEQUENCE [LARGE SCALE GENOMIC DNA]</scope>
    <source>
        <strain evidence="2">KIS68-18</strain>
    </source>
</reference>
<dbReference type="RefSeq" id="WP_119753436.1">
    <property type="nucleotide sequence ID" value="NZ_CP032382.1"/>
</dbReference>
<keyword evidence="2" id="KW-1185">Reference proteome</keyword>
<proteinExistence type="predicted"/>
<organism evidence="1 2">
    <name type="scientific">Chryseolinea soli</name>
    <dbReference type="NCBI Taxonomy" id="2321403"/>
    <lineage>
        <taxon>Bacteria</taxon>
        <taxon>Pseudomonadati</taxon>
        <taxon>Bacteroidota</taxon>
        <taxon>Cytophagia</taxon>
        <taxon>Cytophagales</taxon>
        <taxon>Fulvivirgaceae</taxon>
        <taxon>Chryseolinea</taxon>
    </lineage>
</organism>
<dbReference type="AlphaFoldDB" id="A0A385SGX5"/>
<dbReference type="Proteomes" id="UP000266183">
    <property type="component" value="Chromosome"/>
</dbReference>
<dbReference type="EMBL" id="CP032382">
    <property type="protein sequence ID" value="AYB30132.1"/>
    <property type="molecule type" value="Genomic_DNA"/>
</dbReference>
<sequence length="215" mass="24226">MAQFPITDKTEITRLPKRGVYDKDAVYAILDEALFCNLAYTRDNQAFQIPTGFCRIGDKLYLHGSVGSFYMRELAEKKPPVSISATIMDGLVLARSAFHHSVNYRSVVVFSTPEKVEDENELYTALEVFTNKMQPGRWNDVRKPTAGEWKATMLLSFKIEEASAKVRTGPPKDDDEDYTLDVWAGVVPLEITRHSPQPDPALKTGVPLPVYLQKL</sequence>
<evidence type="ECO:0000313" key="1">
    <source>
        <dbReference type="EMBL" id="AYB30132.1"/>
    </source>
</evidence>
<evidence type="ECO:0000313" key="2">
    <source>
        <dbReference type="Proteomes" id="UP000266183"/>
    </source>
</evidence>
<dbReference type="PANTHER" id="PTHR34071:SF2">
    <property type="entry name" value="FLAVIN-NUCLEOTIDE-BINDING PROTEIN"/>
    <property type="match status" value="1"/>
</dbReference>
<dbReference type="OrthoDB" id="116031at2"/>